<dbReference type="Gene3D" id="3.30.70.370">
    <property type="match status" value="1"/>
</dbReference>
<keyword evidence="8" id="KW-1185">Reference proteome</keyword>
<dbReference type="Proteomes" id="UP000437736">
    <property type="component" value="Unassembled WGS sequence"/>
</dbReference>
<feature type="domain" description="DNA-directed DNA polymerase family A palm" evidence="6">
    <location>
        <begin position="182"/>
        <end position="388"/>
    </location>
</feature>
<gene>
    <name evidence="7" type="ORF">GHK86_04070</name>
</gene>
<sequence length="425" mass="46764">AAAVARLVEPLSAALSARGMSRLYDEVERPLVRVLARMEEIGVRVDVGALRALAEELSAEARRLEAEIQELAGTPFVVNSTPQLRQILFDKLGLTPQKRTKTGYSTDAQTLEKLRGEHPIVDALLRYREVEKLRSTYGESLLAEVAADGRIHATFNQTVARTGRLSSDQPNLHNIPIRTEEGRRFRACFVPADGCRFLVADYNQIELRVIAHLAEDPGLIEAFTTGADIHRTTAARIYGVDPADVTIAMRSKAKMVSYGLAYGMESYGLAQRLAIPVTEANQILEAYFVAFPNVRSYMDRVVAEARDRGYTETLFGRRRLIPELQSTRYQVRAAGERQAMNAGIQGLAADIFKVALVRLDERLEGLGLASRLVLQVHDEVILEVPPDEEAAAAEVVLEAMRGAADLSVPLEVNLSWGSTWAGAKG</sequence>
<dbReference type="InterPro" id="IPR001098">
    <property type="entry name" value="DNA-dir_DNA_pol_A_palm_dom"/>
</dbReference>
<proteinExistence type="inferred from homology"/>
<dbReference type="InterPro" id="IPR036397">
    <property type="entry name" value="RNaseH_sf"/>
</dbReference>
<comment type="caution">
    <text evidence="7">The sequence shown here is derived from an EMBL/GenBank/DDBJ whole genome shotgun (WGS) entry which is preliminary data.</text>
</comment>
<dbReference type="InterPro" id="IPR043502">
    <property type="entry name" value="DNA/RNA_pol_sf"/>
</dbReference>
<organism evidence="7 8">
    <name type="scientific">Acidiferrimicrobium australe</name>
    <dbReference type="NCBI Taxonomy" id="2664430"/>
    <lineage>
        <taxon>Bacteria</taxon>
        <taxon>Bacillati</taxon>
        <taxon>Actinomycetota</taxon>
        <taxon>Acidimicrobiia</taxon>
        <taxon>Acidimicrobiales</taxon>
        <taxon>Acidimicrobiaceae</taxon>
        <taxon>Acidiferrimicrobium</taxon>
    </lineage>
</organism>
<evidence type="ECO:0000256" key="5">
    <source>
        <dbReference type="SAM" id="Coils"/>
    </source>
</evidence>
<evidence type="ECO:0000256" key="1">
    <source>
        <dbReference type="ARBA" id="ARBA00007705"/>
    </source>
</evidence>
<dbReference type="SMART" id="SM00482">
    <property type="entry name" value="POLAc"/>
    <property type="match status" value="1"/>
</dbReference>
<evidence type="ECO:0000313" key="7">
    <source>
        <dbReference type="EMBL" id="MST31903.1"/>
    </source>
</evidence>
<evidence type="ECO:0000313" key="8">
    <source>
        <dbReference type="Proteomes" id="UP000437736"/>
    </source>
</evidence>
<keyword evidence="3" id="KW-0235">DNA replication</keyword>
<dbReference type="SUPFAM" id="SSF56672">
    <property type="entry name" value="DNA/RNA polymerases"/>
    <property type="match status" value="1"/>
</dbReference>
<protein>
    <recommendedName>
        <fullName evidence="2">DNA-directed DNA polymerase</fullName>
        <ecNumber evidence="2">2.7.7.7</ecNumber>
    </recommendedName>
</protein>
<name>A0ABW9QQZ0_9ACTN</name>
<accession>A0ABW9QQZ0</accession>
<dbReference type="EMBL" id="WJHE01000170">
    <property type="protein sequence ID" value="MST31903.1"/>
    <property type="molecule type" value="Genomic_DNA"/>
</dbReference>
<dbReference type="InterPro" id="IPR002298">
    <property type="entry name" value="DNA_polymerase_A"/>
</dbReference>
<reference evidence="7 8" key="1">
    <citation type="submission" date="2019-11" db="EMBL/GenBank/DDBJ databases">
        <title>Acidiferrimicrobium australis gen. nov., sp. nov., an acidophilic and obligately heterotrophic, member of the Actinobacteria that catalyses dissimilatory oxido- reduction of iron isolated from metal-rich acidic water in Chile.</title>
        <authorList>
            <person name="Gonzalez D."/>
            <person name="Huber K."/>
            <person name="Hedrich S."/>
            <person name="Rojas-Villalobos C."/>
            <person name="Quatrini R."/>
            <person name="Dinamarca M.A."/>
            <person name="Schwarz A."/>
            <person name="Canales C."/>
            <person name="Nancucheo I."/>
        </authorList>
    </citation>
    <scope>NUCLEOTIDE SEQUENCE [LARGE SCALE GENOMIC DNA]</scope>
    <source>
        <strain evidence="7 8">USS-CCA1</strain>
    </source>
</reference>
<comment type="catalytic activity">
    <reaction evidence="4">
        <text>DNA(n) + a 2'-deoxyribonucleoside 5'-triphosphate = DNA(n+1) + diphosphate</text>
        <dbReference type="Rhea" id="RHEA:22508"/>
        <dbReference type="Rhea" id="RHEA-COMP:17339"/>
        <dbReference type="Rhea" id="RHEA-COMP:17340"/>
        <dbReference type="ChEBI" id="CHEBI:33019"/>
        <dbReference type="ChEBI" id="CHEBI:61560"/>
        <dbReference type="ChEBI" id="CHEBI:173112"/>
        <dbReference type="EC" id="2.7.7.7"/>
    </reaction>
</comment>
<dbReference type="Gene3D" id="3.30.420.10">
    <property type="entry name" value="Ribonuclease H-like superfamily/Ribonuclease H"/>
    <property type="match status" value="1"/>
</dbReference>
<evidence type="ECO:0000256" key="3">
    <source>
        <dbReference type="ARBA" id="ARBA00022705"/>
    </source>
</evidence>
<dbReference type="Gene3D" id="1.10.150.20">
    <property type="entry name" value="5' to 3' exonuclease, C-terminal subdomain"/>
    <property type="match status" value="1"/>
</dbReference>
<evidence type="ECO:0000256" key="4">
    <source>
        <dbReference type="ARBA" id="ARBA00049244"/>
    </source>
</evidence>
<dbReference type="PRINTS" id="PR00868">
    <property type="entry name" value="DNAPOLI"/>
</dbReference>
<dbReference type="EC" id="2.7.7.7" evidence="2"/>
<dbReference type="Gene3D" id="1.20.1060.10">
    <property type="entry name" value="Taq DNA Polymerase, Chain T, domain 4"/>
    <property type="match status" value="1"/>
</dbReference>
<dbReference type="Pfam" id="PF00476">
    <property type="entry name" value="DNA_pol_A"/>
    <property type="match status" value="1"/>
</dbReference>
<evidence type="ECO:0000256" key="2">
    <source>
        <dbReference type="ARBA" id="ARBA00012417"/>
    </source>
</evidence>
<evidence type="ECO:0000259" key="6">
    <source>
        <dbReference type="SMART" id="SM00482"/>
    </source>
</evidence>
<feature type="non-terminal residue" evidence="7">
    <location>
        <position position="1"/>
    </location>
</feature>
<comment type="similarity">
    <text evidence="1">Belongs to the DNA polymerase type-A family.</text>
</comment>
<feature type="coiled-coil region" evidence="5">
    <location>
        <begin position="47"/>
        <end position="74"/>
    </location>
</feature>
<keyword evidence="5" id="KW-0175">Coiled coil</keyword>
<dbReference type="PANTHER" id="PTHR10133">
    <property type="entry name" value="DNA POLYMERASE I"/>
    <property type="match status" value="1"/>
</dbReference>
<dbReference type="CDD" id="cd08637">
    <property type="entry name" value="DNA_pol_A_pol_I_C"/>
    <property type="match status" value="1"/>
</dbReference>
<dbReference type="PANTHER" id="PTHR10133:SF27">
    <property type="entry name" value="DNA POLYMERASE NU"/>
    <property type="match status" value="1"/>
</dbReference>